<dbReference type="GO" id="GO:0005886">
    <property type="term" value="C:plasma membrane"/>
    <property type="evidence" value="ECO:0007669"/>
    <property type="project" value="UniProtKB-SubCell"/>
</dbReference>
<proteinExistence type="inferred from homology"/>
<dbReference type="GO" id="GO:0005254">
    <property type="term" value="F:chloride channel activity"/>
    <property type="evidence" value="ECO:0007669"/>
    <property type="project" value="InterPro"/>
</dbReference>
<dbReference type="RefSeq" id="WP_125433348.1">
    <property type="nucleotide sequence ID" value="NZ_RWIS01000016.1"/>
</dbReference>
<dbReference type="Pfam" id="PF25539">
    <property type="entry name" value="Bestrophin_2"/>
    <property type="match status" value="1"/>
</dbReference>
<evidence type="ECO:0000256" key="4">
    <source>
        <dbReference type="ARBA" id="ARBA00022692"/>
    </source>
</evidence>
<evidence type="ECO:0000313" key="11">
    <source>
        <dbReference type="Proteomes" id="UP000280066"/>
    </source>
</evidence>
<organism evidence="10 11">
    <name type="scientific">Hymenobacter metallilatus</name>
    <dbReference type="NCBI Taxonomy" id="2493666"/>
    <lineage>
        <taxon>Bacteria</taxon>
        <taxon>Pseudomonadati</taxon>
        <taxon>Bacteroidota</taxon>
        <taxon>Cytophagia</taxon>
        <taxon>Cytophagales</taxon>
        <taxon>Hymenobacteraceae</taxon>
        <taxon>Hymenobacter</taxon>
    </lineage>
</organism>
<keyword evidence="5 9" id="KW-1133">Transmembrane helix</keyword>
<sequence length="312" mass="36231">MYIRKHIHWRVIWRHSWKDVLLFLTYDLLLAVLYGPLHWHWLDVPWQLVSIVGVAVSFYVGFKNSSSYSRFSEARQLWGGIVNRSRSWTMLVLGHTQPANLVTTTLAQLAFQRQLVYRQLAWVNALRLHLRRQPERWQAEVAPLLDPAEATQLQQLANPPAQLLLRQTQALREAEGLFSELQLRTLCEELREMTNLQGGCERIKNTPFPRQYAFSSLVFVWLFIALLPLGLLAEFEKLGHGHYWLTVPFSVLVSWVFITIELVGHISEDPFENRMNDVPMTALCRSIEIDLRQMLGEQQVPAPVQAEHGILY</sequence>
<evidence type="ECO:0000256" key="1">
    <source>
        <dbReference type="ARBA" id="ARBA00004651"/>
    </source>
</evidence>
<feature type="transmembrane region" description="Helical" evidence="9">
    <location>
        <begin position="20"/>
        <end position="39"/>
    </location>
</feature>
<keyword evidence="7 9" id="KW-0472">Membrane</keyword>
<evidence type="ECO:0000256" key="6">
    <source>
        <dbReference type="ARBA" id="ARBA00023065"/>
    </source>
</evidence>
<keyword evidence="2" id="KW-0813">Transport</keyword>
<dbReference type="PANTHER" id="PTHR33281">
    <property type="entry name" value="UPF0187 PROTEIN YNEE"/>
    <property type="match status" value="1"/>
</dbReference>
<dbReference type="PANTHER" id="PTHR33281:SF19">
    <property type="entry name" value="VOLTAGE-DEPENDENT ANION CHANNEL-FORMING PROTEIN YNEE"/>
    <property type="match status" value="1"/>
</dbReference>
<evidence type="ECO:0000256" key="3">
    <source>
        <dbReference type="ARBA" id="ARBA00022475"/>
    </source>
</evidence>
<dbReference type="OrthoDB" id="445589at2"/>
<accession>A0A428IZ68</accession>
<comment type="caution">
    <text evidence="10">The sequence shown here is derived from an EMBL/GenBank/DDBJ whole genome shotgun (WGS) entry which is preliminary data.</text>
</comment>
<evidence type="ECO:0000256" key="8">
    <source>
        <dbReference type="ARBA" id="ARBA00034708"/>
    </source>
</evidence>
<evidence type="ECO:0008006" key="12">
    <source>
        <dbReference type="Google" id="ProtNLM"/>
    </source>
</evidence>
<evidence type="ECO:0000256" key="5">
    <source>
        <dbReference type="ARBA" id="ARBA00022989"/>
    </source>
</evidence>
<dbReference type="EMBL" id="RWIS01000016">
    <property type="protein sequence ID" value="RSK24554.1"/>
    <property type="molecule type" value="Genomic_DNA"/>
</dbReference>
<evidence type="ECO:0000256" key="7">
    <source>
        <dbReference type="ARBA" id="ARBA00023136"/>
    </source>
</evidence>
<feature type="transmembrane region" description="Helical" evidence="9">
    <location>
        <begin position="212"/>
        <end position="231"/>
    </location>
</feature>
<comment type="subcellular location">
    <subcellularLocation>
        <location evidence="1">Cell membrane</location>
        <topology evidence="1">Multi-pass membrane protein</topology>
    </subcellularLocation>
</comment>
<dbReference type="Proteomes" id="UP000280066">
    <property type="component" value="Unassembled WGS sequence"/>
</dbReference>
<feature type="transmembrane region" description="Helical" evidence="9">
    <location>
        <begin position="45"/>
        <end position="62"/>
    </location>
</feature>
<evidence type="ECO:0000256" key="9">
    <source>
        <dbReference type="SAM" id="Phobius"/>
    </source>
</evidence>
<reference evidence="10 11" key="1">
    <citation type="submission" date="2018-12" db="EMBL/GenBank/DDBJ databases">
        <authorList>
            <person name="Feng G."/>
            <person name="Zhu H."/>
        </authorList>
    </citation>
    <scope>NUCLEOTIDE SEQUENCE [LARGE SCALE GENOMIC DNA]</scope>
    <source>
        <strain evidence="10 11">9PBR-2</strain>
    </source>
</reference>
<keyword evidence="3" id="KW-1003">Cell membrane</keyword>
<gene>
    <name evidence="10" type="ORF">EI290_19590</name>
</gene>
<comment type="similarity">
    <text evidence="8">Belongs to the anion channel-forming bestrophin (TC 1.A.46) family.</text>
</comment>
<keyword evidence="11" id="KW-1185">Reference proteome</keyword>
<dbReference type="AlphaFoldDB" id="A0A428IZ68"/>
<keyword evidence="6" id="KW-0406">Ion transport</keyword>
<dbReference type="InterPro" id="IPR044669">
    <property type="entry name" value="YneE/VCCN1/2-like"/>
</dbReference>
<evidence type="ECO:0000256" key="2">
    <source>
        <dbReference type="ARBA" id="ARBA00022448"/>
    </source>
</evidence>
<protein>
    <recommendedName>
        <fullName evidence="12">Multidrug transporter</fullName>
    </recommendedName>
</protein>
<keyword evidence="4 9" id="KW-0812">Transmembrane</keyword>
<feature type="transmembrane region" description="Helical" evidence="9">
    <location>
        <begin position="243"/>
        <end position="264"/>
    </location>
</feature>
<name>A0A428IZ68_9BACT</name>
<evidence type="ECO:0000313" key="10">
    <source>
        <dbReference type="EMBL" id="RSK24554.1"/>
    </source>
</evidence>